<dbReference type="InterPro" id="IPR036215">
    <property type="entry name" value="TM0957-like_sf"/>
</dbReference>
<dbReference type="PROSITE" id="PS51257">
    <property type="entry name" value="PROKAR_LIPOPROTEIN"/>
    <property type="match status" value="1"/>
</dbReference>
<dbReference type="EMBL" id="VZDO01000020">
    <property type="protein sequence ID" value="KAB0676887.1"/>
    <property type="molecule type" value="Genomic_DNA"/>
</dbReference>
<dbReference type="RefSeq" id="WP_150972933.1">
    <property type="nucleotide sequence ID" value="NZ_VZDO01000020.1"/>
</dbReference>
<dbReference type="Proteomes" id="UP000432089">
    <property type="component" value="Unassembled WGS sequence"/>
</dbReference>
<dbReference type="AlphaFoldDB" id="A0A7V7PL60"/>
<evidence type="ECO:0000313" key="2">
    <source>
        <dbReference type="Proteomes" id="UP000432089"/>
    </source>
</evidence>
<sequence length="216" mass="22144">MMRAALVPCLLAGLAIGASGCKIVKTEELAARAAAAAKPTAAANAAGLWASKVVPYVEGKAAPFPEVAAAAKADLKAAGAKYGYREAGEGAPWNFVARLTGTVTAANLASRAATAEVDVDGDGAPDVTLQLGPVIKGTSIRDALPFVSFTQVRNQIEFADVAKSFNTAAYDTALKTLPRDRLVGAKVEGTGVFSLRSPSDKALFTPVTLRVEAPQS</sequence>
<comment type="caution">
    <text evidence="1">The sequence shown here is derived from an EMBL/GenBank/DDBJ whole genome shotgun (WGS) entry which is preliminary data.</text>
</comment>
<accession>A0A7V7PL60</accession>
<dbReference type="Pfam" id="PF10054">
    <property type="entry name" value="DUF2291"/>
    <property type="match status" value="1"/>
</dbReference>
<evidence type="ECO:0000313" key="1">
    <source>
        <dbReference type="EMBL" id="KAB0676887.1"/>
    </source>
</evidence>
<dbReference type="InterPro" id="IPR014582">
    <property type="entry name" value="UCP033535_lipo"/>
</dbReference>
<reference evidence="1 2" key="1">
    <citation type="submission" date="2019-09" db="EMBL/GenBank/DDBJ databases">
        <title>YIM 132180 draft genome.</title>
        <authorList>
            <person name="Zhang K."/>
        </authorList>
    </citation>
    <scope>NUCLEOTIDE SEQUENCE [LARGE SCALE GENOMIC DNA]</scope>
    <source>
        <strain evidence="1 2">YIM 132180</strain>
    </source>
</reference>
<organism evidence="1 2">
    <name type="scientific">Plantimonas leprariae</name>
    <dbReference type="NCBI Taxonomy" id="2615207"/>
    <lineage>
        <taxon>Bacteria</taxon>
        <taxon>Pseudomonadati</taxon>
        <taxon>Pseudomonadota</taxon>
        <taxon>Alphaproteobacteria</taxon>
        <taxon>Hyphomicrobiales</taxon>
        <taxon>Aurantimonadaceae</taxon>
        <taxon>Plantimonas</taxon>
    </lineage>
</organism>
<dbReference type="PIRSF" id="PIRSF033535">
    <property type="entry name" value="UCP033535_plp"/>
    <property type="match status" value="1"/>
</dbReference>
<name>A0A7V7PL60_9HYPH</name>
<gene>
    <name evidence="1" type="ORF">F6X38_20160</name>
</gene>
<keyword evidence="2" id="KW-1185">Reference proteome</keyword>
<protein>
    <submittedName>
        <fullName evidence="1">DUF2291 domain-containing protein</fullName>
    </submittedName>
</protein>
<dbReference type="SUPFAM" id="SSF141318">
    <property type="entry name" value="TM0957-like"/>
    <property type="match status" value="1"/>
</dbReference>
<proteinExistence type="predicted"/>